<feature type="region of interest" description="Disordered" evidence="1">
    <location>
        <begin position="193"/>
        <end position="213"/>
    </location>
</feature>
<protein>
    <submittedName>
        <fullName evidence="2">Uncharacterized protein</fullName>
    </submittedName>
</protein>
<dbReference type="EMBL" id="FOZK01000002">
    <property type="protein sequence ID" value="SFR97803.1"/>
    <property type="molecule type" value="Genomic_DNA"/>
</dbReference>
<evidence type="ECO:0000313" key="2">
    <source>
        <dbReference type="EMBL" id="SFR97803.1"/>
    </source>
</evidence>
<dbReference type="STRING" id="767519.SAMN05216559_1917"/>
<reference evidence="2 3" key="1">
    <citation type="submission" date="2016-10" db="EMBL/GenBank/DDBJ databases">
        <authorList>
            <person name="de Groot N.N."/>
        </authorList>
    </citation>
    <scope>NUCLEOTIDE SEQUENCE [LARGE SCALE GENOMIC DNA]</scope>
    <source>
        <strain evidence="2 3">CGMCC 1.10457</strain>
    </source>
</reference>
<dbReference type="RefSeq" id="WP_089816199.1">
    <property type="nucleotide sequence ID" value="NZ_FOZK01000002.1"/>
</dbReference>
<dbReference type="AlphaFoldDB" id="A0A1I6L2R4"/>
<dbReference type="OrthoDB" id="222669at2157"/>
<name>A0A1I6L2R4_9EURY</name>
<evidence type="ECO:0000256" key="1">
    <source>
        <dbReference type="SAM" id="MobiDB-lite"/>
    </source>
</evidence>
<organism evidence="2 3">
    <name type="scientific">Halomicrobium zhouii</name>
    <dbReference type="NCBI Taxonomy" id="767519"/>
    <lineage>
        <taxon>Archaea</taxon>
        <taxon>Methanobacteriati</taxon>
        <taxon>Methanobacteriota</taxon>
        <taxon>Stenosarchaea group</taxon>
        <taxon>Halobacteria</taxon>
        <taxon>Halobacteriales</taxon>
        <taxon>Haloarculaceae</taxon>
        <taxon>Halomicrobium</taxon>
    </lineage>
</organism>
<feature type="compositionally biased region" description="Basic and acidic residues" evidence="1">
    <location>
        <begin position="267"/>
        <end position="276"/>
    </location>
</feature>
<feature type="region of interest" description="Disordered" evidence="1">
    <location>
        <begin position="1"/>
        <end position="83"/>
    </location>
</feature>
<gene>
    <name evidence="2" type="ORF">SAMN05216559_1917</name>
</gene>
<sequence>MKPHVLREADKVDDALPDTNVRTGTLSAKLNRMPGPKRTEATEQFDELDPQTKRYLGDTDVDAPASRSADLFRNAGPGGRKALDDLAETDRRAADALVEMDDAATQRRFVTAYDSGDVDADELSTAVKRYDDRNAEGTEFADDVIAQTGDDGVDLLSTDVCNSPCHGTIRSVYEYTKQSDGLDDKEAKDLLKAYDEAEDVTTGPGSNGPGEVQEAVNSLDQRDVDGIRDVMRHTQGNEKGYKEIAGETDVANKLLDGDNGIEAGDIEMQRPIRDVDDAPITKSDVDVDVDSELTVRQDARIPRDRVQAPQRRR</sequence>
<accession>A0A1I6L2R4</accession>
<proteinExistence type="predicted"/>
<keyword evidence="3" id="KW-1185">Reference proteome</keyword>
<feature type="compositionally biased region" description="Basic and acidic residues" evidence="1">
    <location>
        <begin position="1"/>
        <end position="14"/>
    </location>
</feature>
<feature type="region of interest" description="Disordered" evidence="1">
    <location>
        <begin position="256"/>
        <end position="284"/>
    </location>
</feature>
<dbReference type="Proteomes" id="UP000199062">
    <property type="component" value="Unassembled WGS sequence"/>
</dbReference>
<evidence type="ECO:0000313" key="3">
    <source>
        <dbReference type="Proteomes" id="UP000199062"/>
    </source>
</evidence>